<proteinExistence type="predicted"/>
<name>A0A7S1ZX38_TRICV</name>
<gene>
    <name evidence="1" type="ORF">OSIN01602_LOCUS15987</name>
</gene>
<protein>
    <submittedName>
        <fullName evidence="1">Uncharacterized protein</fullName>
    </submittedName>
</protein>
<dbReference type="AlphaFoldDB" id="A0A7S1ZX38"/>
<sequence length="137" mass="15403">MRRWSREDNHRTQGVWIGPIRVSTKAQKGRCAVGESPRKFNRTTHPLRYPLSLRAFRSAGKDEKSIQPRVAAAAMFEWREGVTGKGILKWGVRVSSKSEDRGRCRIKKCVKGSAIAAIPRGVRFPLGVIIAFNTKSK</sequence>
<dbReference type="EMBL" id="HBGO01027754">
    <property type="protein sequence ID" value="CAD9351432.1"/>
    <property type="molecule type" value="Transcribed_RNA"/>
</dbReference>
<reference evidence="1" key="1">
    <citation type="submission" date="2021-01" db="EMBL/GenBank/DDBJ databases">
        <authorList>
            <person name="Corre E."/>
            <person name="Pelletier E."/>
            <person name="Niang G."/>
            <person name="Scheremetjew M."/>
            <person name="Finn R."/>
            <person name="Kale V."/>
            <person name="Holt S."/>
            <person name="Cochrane G."/>
            <person name="Meng A."/>
            <person name="Brown T."/>
            <person name="Cohen L."/>
        </authorList>
    </citation>
    <scope>NUCLEOTIDE SEQUENCE</scope>
    <source>
        <strain evidence="1">Grunow 1884</strain>
    </source>
</reference>
<evidence type="ECO:0000313" key="1">
    <source>
        <dbReference type="EMBL" id="CAD9351432.1"/>
    </source>
</evidence>
<organism evidence="1">
    <name type="scientific">Trieres chinensis</name>
    <name type="common">Marine centric diatom</name>
    <name type="synonym">Odontella sinensis</name>
    <dbReference type="NCBI Taxonomy" id="1514140"/>
    <lineage>
        <taxon>Eukaryota</taxon>
        <taxon>Sar</taxon>
        <taxon>Stramenopiles</taxon>
        <taxon>Ochrophyta</taxon>
        <taxon>Bacillariophyta</taxon>
        <taxon>Mediophyceae</taxon>
        <taxon>Biddulphiophycidae</taxon>
        <taxon>Eupodiscales</taxon>
        <taxon>Parodontellaceae</taxon>
        <taxon>Trieres</taxon>
    </lineage>
</organism>
<accession>A0A7S1ZX38</accession>